<organism evidence="2 3">
    <name type="scientific">Roseovarius nubinhibens (strain ATCC BAA-591 / DSM 15170 / ISM)</name>
    <dbReference type="NCBI Taxonomy" id="89187"/>
    <lineage>
        <taxon>Bacteria</taxon>
        <taxon>Pseudomonadati</taxon>
        <taxon>Pseudomonadota</taxon>
        <taxon>Alphaproteobacteria</taxon>
        <taxon>Rhodobacterales</taxon>
        <taxon>Roseobacteraceae</taxon>
        <taxon>Roseovarius</taxon>
    </lineage>
</organism>
<sequence>MNPKGRHMTLTPMQILRLTLIGGLAGEIAFEAFAFGLGPILTGRVMEPAYLVIALARLLGVEIGYVGGWIGHLIAGLILFPLGYLAYLRLTPPQPWAMAGLIWGLILWAVAQGVLAPLAGRGFMMGFVSYTWASLAAHMLYGLVVAGALRRAMPGLTRG</sequence>
<dbReference type="HOGENOM" id="CLU_1703333_0_0_5"/>
<keyword evidence="3" id="KW-1185">Reference proteome</keyword>
<comment type="caution">
    <text evidence="2">The sequence shown here is derived from an EMBL/GenBank/DDBJ whole genome shotgun (WGS) entry which is preliminary data.</text>
</comment>
<reference evidence="2 3" key="1">
    <citation type="submission" date="2005-12" db="EMBL/GenBank/DDBJ databases">
        <authorList>
            <person name="Moran M.A."/>
            <person name="Ferriera S."/>
            <person name="Johnson J."/>
            <person name="Kravitz S."/>
            <person name="Halpern A."/>
            <person name="Remington K."/>
            <person name="Beeson K."/>
            <person name="Tran B."/>
            <person name="Rogers Y.-H."/>
            <person name="Friedman R."/>
            <person name="Venter J.C."/>
        </authorList>
    </citation>
    <scope>NUCLEOTIDE SEQUENCE [LARGE SCALE GENOMIC DNA]</scope>
    <source>
        <strain evidence="3">ATCC BAA-591 / DSM 15170 / ISM</strain>
    </source>
</reference>
<protein>
    <recommendedName>
        <fullName evidence="4">DUF2938 domain-containing protein</fullName>
    </recommendedName>
</protein>
<evidence type="ECO:0000256" key="1">
    <source>
        <dbReference type="SAM" id="Phobius"/>
    </source>
</evidence>
<keyword evidence="1" id="KW-0472">Membrane</keyword>
<dbReference type="EMBL" id="AALY01000001">
    <property type="protein sequence ID" value="EAP78046.1"/>
    <property type="molecule type" value="Genomic_DNA"/>
</dbReference>
<dbReference type="Pfam" id="PF20587">
    <property type="entry name" value="DUF6789"/>
    <property type="match status" value="1"/>
</dbReference>
<evidence type="ECO:0000313" key="3">
    <source>
        <dbReference type="Proteomes" id="UP000005954"/>
    </source>
</evidence>
<dbReference type="Proteomes" id="UP000005954">
    <property type="component" value="Unassembled WGS sequence"/>
</dbReference>
<accession>A3SL15</accession>
<evidence type="ECO:0008006" key="4">
    <source>
        <dbReference type="Google" id="ProtNLM"/>
    </source>
</evidence>
<dbReference type="STRING" id="89187.ISM_07115"/>
<dbReference type="AlphaFoldDB" id="A3SL15"/>
<feature type="transmembrane region" description="Helical" evidence="1">
    <location>
        <begin position="20"/>
        <end position="43"/>
    </location>
</feature>
<keyword evidence="1" id="KW-0812">Transmembrane</keyword>
<name>A3SL15_ROSNI</name>
<feature type="transmembrane region" description="Helical" evidence="1">
    <location>
        <begin position="96"/>
        <end position="115"/>
    </location>
</feature>
<feature type="transmembrane region" description="Helical" evidence="1">
    <location>
        <begin position="127"/>
        <end position="149"/>
    </location>
</feature>
<gene>
    <name evidence="2" type="ORF">ISM_07115</name>
</gene>
<dbReference type="InterPro" id="IPR046739">
    <property type="entry name" value="DUF6789"/>
</dbReference>
<proteinExistence type="predicted"/>
<feature type="transmembrane region" description="Helical" evidence="1">
    <location>
        <begin position="63"/>
        <end position="84"/>
    </location>
</feature>
<dbReference type="eggNOG" id="ENOG5032XFV">
    <property type="taxonomic scope" value="Bacteria"/>
</dbReference>
<keyword evidence="1" id="KW-1133">Transmembrane helix</keyword>
<evidence type="ECO:0000313" key="2">
    <source>
        <dbReference type="EMBL" id="EAP78046.1"/>
    </source>
</evidence>